<dbReference type="SMART" id="SM00459">
    <property type="entry name" value="Sorb"/>
    <property type="match status" value="1"/>
</dbReference>
<dbReference type="PANTHER" id="PTHR14167:SF64">
    <property type="entry name" value="SORBIN AND SH3 DOMAIN-CONTAINING PROTEIN 1"/>
    <property type="match status" value="1"/>
</dbReference>
<evidence type="ECO:0000256" key="6">
    <source>
        <dbReference type="ARBA" id="ARBA00022490"/>
    </source>
</evidence>
<dbReference type="PROSITE" id="PS50831">
    <property type="entry name" value="SOHO"/>
    <property type="match status" value="1"/>
</dbReference>
<dbReference type="PROSITE" id="PS50002">
    <property type="entry name" value="SH3"/>
    <property type="match status" value="3"/>
</dbReference>
<dbReference type="SMART" id="SM00326">
    <property type="entry name" value="SH3"/>
    <property type="match status" value="3"/>
</dbReference>
<keyword evidence="4 12" id="KW-0728">SH3 domain</keyword>
<dbReference type="GO" id="GO:0005925">
    <property type="term" value="C:focal adhesion"/>
    <property type="evidence" value="ECO:0007669"/>
    <property type="project" value="UniProtKB-SubCell"/>
</dbReference>
<feature type="region of interest" description="Disordered" evidence="13">
    <location>
        <begin position="784"/>
        <end position="806"/>
    </location>
</feature>
<evidence type="ECO:0000256" key="7">
    <source>
        <dbReference type="ARBA" id="ARBA00022553"/>
    </source>
</evidence>
<dbReference type="InterPro" id="IPR035610">
    <property type="entry name" value="SORBS1_SH3_1"/>
</dbReference>
<keyword evidence="11" id="KW-0862">Zinc</keyword>
<reference evidence="17" key="2">
    <citation type="submission" date="2025-09" db="UniProtKB">
        <authorList>
            <consortium name="Ensembl"/>
        </authorList>
    </citation>
    <scope>IDENTIFICATION</scope>
</reference>
<feature type="compositionally biased region" description="Polar residues" evidence="13">
    <location>
        <begin position="394"/>
        <end position="413"/>
    </location>
</feature>
<evidence type="ECO:0000256" key="12">
    <source>
        <dbReference type="PROSITE-ProRule" id="PRU00192"/>
    </source>
</evidence>
<dbReference type="FunFam" id="2.30.30.40:FF:000004">
    <property type="entry name" value="Sorbin and SH3 domain-containing protein 1 isoform 2"/>
    <property type="match status" value="1"/>
</dbReference>
<sequence>MSSECDVGASKAVVNGLVPGSNGQDRDTDPTKICTGKGAVTLRASSSYREIPSGSPVSPRETPQEERKPVLEPENSSADEWRLPSNADANGNAQPSPLVAKGYRSVHPNLPSDKPQDSSPLLNELPSSHVGTDSQTFAPVSKPSSAYPSTTIVNPTIVLLQHNRDPVSERRVGEQDSAPTQEKPTSPGRAAEKKVKDDSRRVAKSTQDLSDVSMDDVGIPLRNTERSKDWYKTMFKQIHKLNRDDDSDLYSPRYSFSEDTKSPLSVPRSKSEMNYIDGEKVVKRSATLPLPTRSSSLKSSPERNDWEPPDKKADTRKYRAEPKSIYEYQPGKSSVLTNEKMSRDISPEEIDLKNEPWYKFFSELEFGKPTNLEKDLNLCQTELEADLEKTETLNKAPSANLSQSSAVSPTPEISSEPPGYVYSSNFHAVKRESDGAPGDLTSLENERQIYKSVLEGGDIPLQGLSGLKRPSSSASTKVDHKGGNAHMISSSSVHSRAVHTSSALGPGCKHKKPLSAAKACISEILPSKFKPRLSAPSALLQDQKSVLLPSEKAQSCENLCVSVPLNDSKRGLPLQVGGSAENLLVRSRRDYDGRSSSTMSLQEYSTSARRPCPLLRKAGPQFTMLYRDMHQINRAGLFLGSVSSSSVRDLASHFERSSLALARGELGPNQEGSEHVPKHTVSSRITAFEQLIQRSRSMPSLDLSGRLSKSPTPMLARSGLTSARSAESLLESTKLRPREAGGLNPGGIYASPACSRMADPTLGFRGLMPSEPLSACSDELDRCSNISSDSREGSSSSVHGDFPKHRLNKCKGTCPASYTRFTTIRRHEQQQTSRRPDWRPDPRGDKGTLLRNIYLMSPLPFRLKKPFQHPSRQLCPGDFSGQKPDPPRGSQPHQDEPPSGGRPLVPRRLSSRHTMARLSRISEPPLERPAAPEVCLPAFSNGNSLSYSDHSLDRNNNPQSELGTSLGDSESPRHFIPADYLESTEEFIRRRHDDKEKLLADQRRLKREQEEADIAARRHTGVIPTHHQFITNERFGDLLNIDDTAKRKSGSEMRPARAKFDFKAQTLKELPLQKGDVVYIYKQIDQNWYEGEHHGRVGIFPRTYIELLPPAEKAQPKKLAPVQVLEYGEAIAKFNFNGDTQVEMSFRKGERITLLRQVDENWYEGRIPGTSRQGIFPITYVDVIKRPLVKNPADYIDLPFSSSPSRSATASPQQPQAQQRRVTPDRSQTSQDLLSYQALYSYIPQNADELELRDGDIVDVMEKCDDGWFVGTSRRTRQFGTFPGNYVKPLYL</sequence>
<feature type="compositionally biased region" description="Basic and acidic residues" evidence="13">
    <location>
        <begin position="190"/>
        <end position="201"/>
    </location>
</feature>
<dbReference type="FunFam" id="2.30.30.40:FF:000003">
    <property type="entry name" value="Sorbin and SH3 domain-containing protein 1 isoform 2"/>
    <property type="match status" value="1"/>
</dbReference>
<dbReference type="GO" id="GO:0008270">
    <property type="term" value="F:zinc ion binding"/>
    <property type="evidence" value="ECO:0007669"/>
    <property type="project" value="UniProtKB-KW"/>
</dbReference>
<evidence type="ECO:0000259" key="14">
    <source>
        <dbReference type="PROSITE" id="PS50002"/>
    </source>
</evidence>
<comment type="subcellular location">
    <subcellularLocation>
        <location evidence="2">Cell junction</location>
        <location evidence="2">Focal adhesion</location>
    </subcellularLocation>
    <subcellularLocation>
        <location evidence="1">Cell membrane</location>
    </subcellularLocation>
    <subcellularLocation>
        <location evidence="3">Cytoplasm</location>
    </subcellularLocation>
</comment>
<dbReference type="GeneTree" id="ENSGT00940000158658"/>
<keyword evidence="18" id="KW-1185">Reference proteome</keyword>
<feature type="region of interest" description="Disordered" evidence="13">
    <location>
        <begin position="947"/>
        <end position="974"/>
    </location>
</feature>
<dbReference type="Pfam" id="PF14604">
    <property type="entry name" value="SH3_9"/>
    <property type="match status" value="1"/>
</dbReference>
<dbReference type="CDD" id="cd11922">
    <property type="entry name" value="SH3_Sorbs1_2"/>
    <property type="match status" value="1"/>
</dbReference>
<keyword evidence="7" id="KW-0597">Phosphoprotein</keyword>
<evidence type="ECO:0000256" key="11">
    <source>
        <dbReference type="PROSITE-ProRule" id="PRU00042"/>
    </source>
</evidence>
<evidence type="ECO:0000256" key="2">
    <source>
        <dbReference type="ARBA" id="ARBA00004246"/>
    </source>
</evidence>
<feature type="region of interest" description="Disordered" evidence="13">
    <location>
        <begin position="394"/>
        <end position="418"/>
    </location>
</feature>
<dbReference type="Proteomes" id="UP000694561">
    <property type="component" value="Unplaced"/>
</dbReference>
<feature type="compositionally biased region" description="Low complexity" evidence="13">
    <location>
        <begin position="784"/>
        <end position="797"/>
    </location>
</feature>
<evidence type="ECO:0000256" key="13">
    <source>
        <dbReference type="SAM" id="MobiDB-lite"/>
    </source>
</evidence>
<feature type="region of interest" description="Disordered" evidence="13">
    <location>
        <begin position="241"/>
        <end position="324"/>
    </location>
</feature>
<dbReference type="Gene3D" id="2.30.30.40">
    <property type="entry name" value="SH3 Domains"/>
    <property type="match status" value="3"/>
</dbReference>
<dbReference type="SUPFAM" id="SSF50044">
    <property type="entry name" value="SH3-domain"/>
    <property type="match status" value="3"/>
</dbReference>
<evidence type="ECO:0000256" key="4">
    <source>
        <dbReference type="ARBA" id="ARBA00022443"/>
    </source>
</evidence>
<feature type="compositionally biased region" description="Polar residues" evidence="13">
    <location>
        <begin position="117"/>
        <end position="154"/>
    </location>
</feature>
<feature type="compositionally biased region" description="Basic and acidic residues" evidence="13">
    <location>
        <begin position="162"/>
        <end position="174"/>
    </location>
</feature>
<evidence type="ECO:0000256" key="9">
    <source>
        <dbReference type="ARBA" id="ARBA00022949"/>
    </source>
</evidence>
<feature type="compositionally biased region" description="Basic and acidic residues" evidence="13">
    <location>
        <begin position="62"/>
        <end position="71"/>
    </location>
</feature>
<keyword evidence="6" id="KW-0963">Cytoplasm</keyword>
<keyword evidence="5" id="KW-1003">Cell membrane</keyword>
<dbReference type="InterPro" id="IPR001452">
    <property type="entry name" value="SH3_domain"/>
</dbReference>
<evidence type="ECO:0000313" key="17">
    <source>
        <dbReference type="Ensembl" id="ENSMMNP00015024978.1"/>
    </source>
</evidence>
<dbReference type="InterPro" id="IPR036028">
    <property type="entry name" value="SH3-like_dom_sf"/>
</dbReference>
<dbReference type="GO" id="GO:0005886">
    <property type="term" value="C:plasma membrane"/>
    <property type="evidence" value="ECO:0007669"/>
    <property type="project" value="UniProtKB-SubCell"/>
</dbReference>
<dbReference type="InterPro" id="IPR013087">
    <property type="entry name" value="Znf_C2H2_type"/>
</dbReference>
<dbReference type="Pfam" id="PF00018">
    <property type="entry name" value="SH3_1"/>
    <property type="match status" value="1"/>
</dbReference>
<evidence type="ECO:0000256" key="10">
    <source>
        <dbReference type="ARBA" id="ARBA00023136"/>
    </source>
</evidence>
<evidence type="ECO:0000313" key="18">
    <source>
        <dbReference type="Proteomes" id="UP000694561"/>
    </source>
</evidence>
<keyword evidence="9" id="KW-0965">Cell junction</keyword>
<evidence type="ECO:0000256" key="3">
    <source>
        <dbReference type="ARBA" id="ARBA00004496"/>
    </source>
</evidence>
<accession>A0A8C6C364</accession>
<feature type="region of interest" description="Disordered" evidence="13">
    <location>
        <begin position="1200"/>
        <end position="1228"/>
    </location>
</feature>
<dbReference type="InterPro" id="IPR003127">
    <property type="entry name" value="SoHo_dom"/>
</dbReference>
<reference evidence="17" key="1">
    <citation type="submission" date="2025-08" db="UniProtKB">
        <authorList>
            <consortium name="Ensembl"/>
        </authorList>
    </citation>
    <scope>IDENTIFICATION</scope>
</reference>
<name>A0A8C6C364_MONMO</name>
<dbReference type="PROSITE" id="PS50157">
    <property type="entry name" value="ZINC_FINGER_C2H2_2"/>
    <property type="match status" value="1"/>
</dbReference>
<dbReference type="InterPro" id="IPR050384">
    <property type="entry name" value="Endophilin_SH3RF"/>
</dbReference>
<keyword evidence="11" id="KW-0479">Metal-binding</keyword>
<dbReference type="PRINTS" id="PR00452">
    <property type="entry name" value="SH3DOMAIN"/>
</dbReference>
<keyword evidence="11" id="KW-0863">Zinc-finger</keyword>
<dbReference type="Pfam" id="PF07653">
    <property type="entry name" value="SH3_2"/>
    <property type="match status" value="1"/>
</dbReference>
<dbReference type="PANTHER" id="PTHR14167">
    <property type="entry name" value="SH3 DOMAIN-CONTAINING"/>
    <property type="match status" value="1"/>
</dbReference>
<feature type="region of interest" description="Disordered" evidence="13">
    <location>
        <begin position="866"/>
        <end position="929"/>
    </location>
</feature>
<feature type="domain" description="SH3" evidence="14">
    <location>
        <begin position="1051"/>
        <end position="1110"/>
    </location>
</feature>
<evidence type="ECO:0000259" key="16">
    <source>
        <dbReference type="PROSITE" id="PS50831"/>
    </source>
</evidence>
<dbReference type="InterPro" id="IPR035611">
    <property type="entry name" value="SORBS1_SH3_2"/>
</dbReference>
<feature type="domain" description="SoHo" evidence="16">
    <location>
        <begin position="202"/>
        <end position="259"/>
    </location>
</feature>
<evidence type="ECO:0000256" key="8">
    <source>
        <dbReference type="ARBA" id="ARBA00022737"/>
    </source>
</evidence>
<dbReference type="FunFam" id="2.30.30.40:FF:000001">
    <property type="entry name" value="Sorbin and SH3 domain-containing protein 1 isoform 2"/>
    <property type="match status" value="1"/>
</dbReference>
<feature type="compositionally biased region" description="Basic and acidic residues" evidence="13">
    <location>
        <begin position="300"/>
        <end position="324"/>
    </location>
</feature>
<feature type="compositionally biased region" description="Basic and acidic residues" evidence="13">
    <location>
        <begin position="825"/>
        <end position="846"/>
    </location>
</feature>
<evidence type="ECO:0000256" key="5">
    <source>
        <dbReference type="ARBA" id="ARBA00022475"/>
    </source>
</evidence>
<feature type="compositionally biased region" description="Low complexity" evidence="13">
    <location>
        <begin position="1201"/>
        <end position="1221"/>
    </location>
</feature>
<feature type="compositionally biased region" description="Polar residues" evidence="13">
    <location>
        <begin position="947"/>
        <end position="968"/>
    </location>
</feature>
<dbReference type="GO" id="GO:0031589">
    <property type="term" value="P:cell-substrate adhesion"/>
    <property type="evidence" value="ECO:0007669"/>
    <property type="project" value="TreeGrafter"/>
</dbReference>
<protein>
    <submittedName>
        <fullName evidence="17">Sorbin and SH3 domain containing 1</fullName>
    </submittedName>
</protein>
<dbReference type="PRINTS" id="PR00499">
    <property type="entry name" value="P67PHOX"/>
</dbReference>
<feature type="region of interest" description="Disordered" evidence="13">
    <location>
        <begin position="1"/>
        <end position="223"/>
    </location>
</feature>
<keyword evidence="8" id="KW-0677">Repeat</keyword>
<feature type="domain" description="C2H2-type" evidence="15">
    <location>
        <begin position="808"/>
        <end position="836"/>
    </location>
</feature>
<dbReference type="GO" id="GO:0005737">
    <property type="term" value="C:cytoplasm"/>
    <property type="evidence" value="ECO:0007669"/>
    <property type="project" value="UniProtKB-SubCell"/>
</dbReference>
<feature type="region of interest" description="Disordered" evidence="13">
    <location>
        <begin position="702"/>
        <end position="723"/>
    </location>
</feature>
<keyword evidence="10" id="KW-0472">Membrane</keyword>
<feature type="domain" description="SH3" evidence="14">
    <location>
        <begin position="1125"/>
        <end position="1186"/>
    </location>
</feature>
<gene>
    <name evidence="17" type="primary">SORBS1</name>
</gene>
<feature type="domain" description="SH3" evidence="14">
    <location>
        <begin position="1231"/>
        <end position="1292"/>
    </location>
</feature>
<evidence type="ECO:0000259" key="15">
    <source>
        <dbReference type="PROSITE" id="PS50157"/>
    </source>
</evidence>
<organism evidence="17 18">
    <name type="scientific">Monodon monoceros</name>
    <name type="common">Narwhal</name>
    <name type="synonym">Ceratodon monodon</name>
    <dbReference type="NCBI Taxonomy" id="40151"/>
    <lineage>
        <taxon>Eukaryota</taxon>
        <taxon>Metazoa</taxon>
        <taxon>Chordata</taxon>
        <taxon>Craniata</taxon>
        <taxon>Vertebrata</taxon>
        <taxon>Euteleostomi</taxon>
        <taxon>Mammalia</taxon>
        <taxon>Eutheria</taxon>
        <taxon>Laurasiatheria</taxon>
        <taxon>Artiodactyla</taxon>
        <taxon>Whippomorpha</taxon>
        <taxon>Cetacea</taxon>
        <taxon>Odontoceti</taxon>
        <taxon>Monodontidae</taxon>
        <taxon>Monodon</taxon>
    </lineage>
</organism>
<dbReference type="Pfam" id="PF02208">
    <property type="entry name" value="Sorb"/>
    <property type="match status" value="1"/>
</dbReference>
<dbReference type="Ensembl" id="ENSMMNT00015027474.1">
    <property type="protein sequence ID" value="ENSMMNP00015024978.1"/>
    <property type="gene ID" value="ENSMMNG00015018111.1"/>
</dbReference>
<evidence type="ECO:0000256" key="1">
    <source>
        <dbReference type="ARBA" id="ARBA00004236"/>
    </source>
</evidence>
<dbReference type="GO" id="GO:0005634">
    <property type="term" value="C:nucleus"/>
    <property type="evidence" value="ECO:0007669"/>
    <property type="project" value="TreeGrafter"/>
</dbReference>
<proteinExistence type="predicted"/>
<feature type="region of interest" description="Disordered" evidence="13">
    <location>
        <begin position="822"/>
        <end position="846"/>
    </location>
</feature>
<dbReference type="CDD" id="cd11919">
    <property type="entry name" value="SH3_Sorbs1_1"/>
    <property type="match status" value="1"/>
</dbReference>
<feature type="region of interest" description="Disordered" evidence="13">
    <location>
        <begin position="461"/>
        <end position="482"/>
    </location>
</feature>